<dbReference type="Proteomes" id="UP000886758">
    <property type="component" value="Unassembled WGS sequence"/>
</dbReference>
<accession>A0A9D1GRE6</accession>
<reference evidence="3" key="2">
    <citation type="journal article" date="2021" name="PeerJ">
        <title>Extensive microbial diversity within the chicken gut microbiome revealed by metagenomics and culture.</title>
        <authorList>
            <person name="Gilroy R."/>
            <person name="Ravi A."/>
            <person name="Getino M."/>
            <person name="Pursley I."/>
            <person name="Horton D.L."/>
            <person name="Alikhan N.F."/>
            <person name="Baker D."/>
            <person name="Gharbi K."/>
            <person name="Hall N."/>
            <person name="Watson M."/>
            <person name="Adriaenssens E.M."/>
            <person name="Foster-Nyarko E."/>
            <person name="Jarju S."/>
            <person name="Secka A."/>
            <person name="Antonio M."/>
            <person name="Oren A."/>
            <person name="Chaudhuri R.R."/>
            <person name="La Ragione R."/>
            <person name="Hildebrand F."/>
            <person name="Pallen M.J."/>
        </authorList>
    </citation>
    <scope>NUCLEOTIDE SEQUENCE</scope>
    <source>
        <strain evidence="3">ChiW17-6978</strain>
    </source>
</reference>
<dbReference type="EMBL" id="DVLF01000034">
    <property type="protein sequence ID" value="HIT49581.1"/>
    <property type="molecule type" value="Genomic_DNA"/>
</dbReference>
<dbReference type="AlphaFoldDB" id="A0A9D1GRE6"/>
<evidence type="ECO:0000313" key="4">
    <source>
        <dbReference type="Proteomes" id="UP000886758"/>
    </source>
</evidence>
<keyword evidence="2" id="KW-0732">Signal</keyword>
<protein>
    <submittedName>
        <fullName evidence="3">Collagen-like protein</fullName>
    </submittedName>
</protein>
<organism evidence="3 4">
    <name type="scientific">Candidatus Pelethenecus faecipullorum</name>
    <dbReference type="NCBI Taxonomy" id="2840900"/>
    <lineage>
        <taxon>Bacteria</taxon>
        <taxon>Bacillati</taxon>
        <taxon>Mycoplasmatota</taxon>
        <taxon>Mollicutes</taxon>
        <taxon>Candidatus Pelethenecus</taxon>
    </lineage>
</organism>
<feature type="region of interest" description="Disordered" evidence="1">
    <location>
        <begin position="53"/>
        <end position="79"/>
    </location>
</feature>
<reference evidence="3" key="1">
    <citation type="submission" date="2020-10" db="EMBL/GenBank/DDBJ databases">
        <authorList>
            <person name="Gilroy R."/>
        </authorList>
    </citation>
    <scope>NUCLEOTIDE SEQUENCE</scope>
    <source>
        <strain evidence="3">ChiW17-6978</strain>
    </source>
</reference>
<feature type="chain" id="PRO_5038780532" evidence="2">
    <location>
        <begin position="24"/>
        <end position="738"/>
    </location>
</feature>
<gene>
    <name evidence="3" type="ORF">IAD46_01000</name>
</gene>
<keyword evidence="3" id="KW-0176">Collagen</keyword>
<dbReference type="Gene3D" id="2.60.120.220">
    <property type="entry name" value="Satellite virus coat domain"/>
    <property type="match status" value="2"/>
</dbReference>
<name>A0A9D1GRE6_9MOLU</name>
<feature type="signal peptide" evidence="2">
    <location>
        <begin position="1"/>
        <end position="23"/>
    </location>
</feature>
<comment type="caution">
    <text evidence="3">The sequence shown here is derived from an EMBL/GenBank/DDBJ whole genome shotgun (WGS) entry which is preliminary data.</text>
</comment>
<sequence>MKKWLKTLALTGLIAFATAPLLACDEASGKSAYEIAVENGFEGTEAEWLESLKGQNGSNGQDGKPGQQGPAGENGQTPYIGENGNWFIGTTDTGIKAEGTDGADGENGQTPYIGENGNWFIGTTDTGVKAEGTDGADGEDGEDGIGIQGISIRTNDKWGISKTYVFTMSDGTTREVDFLDMVYGTEYGAASKSDVTTLLAYGVSHIKLMNDLVMDVVIEDTMDVTINLNGHTLTNESDHTIVNNGQLTVTDSVGTGVVDNVTHAKAALSNEVGGVVVLAGGMFTRSKENGKNSIENGGNSYYAIRNYGEMTMEDGVVVYQNGRYSSLVENGWYDGNKNESKQEAYLTINGGHFEGGLNTIKNDDWGNLVIQGGTFTNVAQAVVLNWNVAEINGGLFQASQEATAIFLNGYLNDTMDQGKLTIVAMDDYSKEIPLLMQMGGSTTAGTITVFDEETLDSAVLMSGKPTVVLGNDLVMNVEIAEKGNVTLDLNGHTLSSDQARKATILNNGQLTVMDSTASGTITRETTSNYYVIQNEGILTIKDVNVKNENLSDPSSLIANNPSCSSENPAELVIESGTYYSAASNAVKNDEYGILTIKDGIFETKSTLHASIQNWATMTIDGGKFKGSYQAVTVCAYMKQQNKTVINGGYFATPVSIYFRNGYDSYEAGSISFEIYGGTFEGRFEEHPTDTLKETDSLVLKGGTYAQNPTEFPTKIVVAEGYTVQQQDEYYVIAKTDLQ</sequence>
<proteinExistence type="predicted"/>
<evidence type="ECO:0000313" key="3">
    <source>
        <dbReference type="EMBL" id="HIT49581.1"/>
    </source>
</evidence>
<evidence type="ECO:0000256" key="1">
    <source>
        <dbReference type="SAM" id="MobiDB-lite"/>
    </source>
</evidence>
<evidence type="ECO:0000256" key="2">
    <source>
        <dbReference type="SAM" id="SignalP"/>
    </source>
</evidence>